<sequence>MELKTAKDYPRSVAKQFKSPFHLGSSSSSTQPAFSTVQAIPTIRALQAEIQTLKQAVRIKTTSDGNDDDDLEALANKWTTVGREVAWAVWDTVKDLDPGETVTMGRGSNSRFGDDGGSRDSERNRGWGFDDRWGQPAKGANDEGQAATKDNDEESRVKHTLGTMLRHLGIAPETLGWDEEEGDFVDVD</sequence>
<proteinExistence type="predicted"/>
<feature type="region of interest" description="Disordered" evidence="1">
    <location>
        <begin position="100"/>
        <end position="156"/>
    </location>
</feature>
<evidence type="ECO:0000256" key="1">
    <source>
        <dbReference type="SAM" id="MobiDB-lite"/>
    </source>
</evidence>
<dbReference type="STRING" id="1314783.A0A165SY50"/>
<dbReference type="Gene3D" id="6.10.140.1020">
    <property type="match status" value="1"/>
</dbReference>
<dbReference type="EMBL" id="KV429040">
    <property type="protein sequence ID" value="KZT72654.1"/>
    <property type="molecule type" value="Genomic_DNA"/>
</dbReference>
<evidence type="ECO:0000313" key="3">
    <source>
        <dbReference type="Proteomes" id="UP000076727"/>
    </source>
</evidence>
<accession>A0A165SY50</accession>
<protein>
    <submittedName>
        <fullName evidence="2">Uncharacterized protein</fullName>
    </submittedName>
</protein>
<organism evidence="2 3">
    <name type="scientific">Daedalea quercina L-15889</name>
    <dbReference type="NCBI Taxonomy" id="1314783"/>
    <lineage>
        <taxon>Eukaryota</taxon>
        <taxon>Fungi</taxon>
        <taxon>Dikarya</taxon>
        <taxon>Basidiomycota</taxon>
        <taxon>Agaricomycotina</taxon>
        <taxon>Agaricomycetes</taxon>
        <taxon>Polyporales</taxon>
        <taxon>Fomitopsis</taxon>
    </lineage>
</organism>
<dbReference type="Proteomes" id="UP000076727">
    <property type="component" value="Unassembled WGS sequence"/>
</dbReference>
<feature type="compositionally biased region" description="Basic and acidic residues" evidence="1">
    <location>
        <begin position="112"/>
        <end position="133"/>
    </location>
</feature>
<dbReference type="AlphaFoldDB" id="A0A165SY50"/>
<keyword evidence="3" id="KW-1185">Reference proteome</keyword>
<reference evidence="2 3" key="1">
    <citation type="journal article" date="2016" name="Mol. Biol. Evol.">
        <title>Comparative Genomics of Early-Diverging Mushroom-Forming Fungi Provides Insights into the Origins of Lignocellulose Decay Capabilities.</title>
        <authorList>
            <person name="Nagy L.G."/>
            <person name="Riley R."/>
            <person name="Tritt A."/>
            <person name="Adam C."/>
            <person name="Daum C."/>
            <person name="Floudas D."/>
            <person name="Sun H."/>
            <person name="Yadav J.S."/>
            <person name="Pangilinan J."/>
            <person name="Larsson K.H."/>
            <person name="Matsuura K."/>
            <person name="Barry K."/>
            <person name="Labutti K."/>
            <person name="Kuo R."/>
            <person name="Ohm R.A."/>
            <person name="Bhattacharya S.S."/>
            <person name="Shirouzu T."/>
            <person name="Yoshinaga Y."/>
            <person name="Martin F.M."/>
            <person name="Grigoriev I.V."/>
            <person name="Hibbett D.S."/>
        </authorList>
    </citation>
    <scope>NUCLEOTIDE SEQUENCE [LARGE SCALE GENOMIC DNA]</scope>
    <source>
        <strain evidence="2 3">L-15889</strain>
    </source>
</reference>
<name>A0A165SY50_9APHY</name>
<gene>
    <name evidence="2" type="ORF">DAEQUDRAFT_722820</name>
</gene>
<evidence type="ECO:0000313" key="2">
    <source>
        <dbReference type="EMBL" id="KZT72654.1"/>
    </source>
</evidence>
<dbReference type="OrthoDB" id="27934at2759"/>